<dbReference type="AlphaFoldDB" id="A0A165D6U7"/>
<dbReference type="OrthoDB" id="2676448at2759"/>
<gene>
    <name evidence="1" type="ORF">EXIGLDRAFT_568753</name>
</gene>
<feature type="non-terminal residue" evidence="1">
    <location>
        <position position="149"/>
    </location>
</feature>
<reference evidence="1 2" key="1">
    <citation type="journal article" date="2016" name="Mol. Biol. Evol.">
        <title>Comparative Genomics of Early-Diverging Mushroom-Forming Fungi Provides Insights into the Origins of Lignocellulose Decay Capabilities.</title>
        <authorList>
            <person name="Nagy L.G."/>
            <person name="Riley R."/>
            <person name="Tritt A."/>
            <person name="Adam C."/>
            <person name="Daum C."/>
            <person name="Floudas D."/>
            <person name="Sun H."/>
            <person name="Yadav J.S."/>
            <person name="Pangilinan J."/>
            <person name="Larsson K.H."/>
            <person name="Matsuura K."/>
            <person name="Barry K."/>
            <person name="Labutti K."/>
            <person name="Kuo R."/>
            <person name="Ohm R.A."/>
            <person name="Bhattacharya S.S."/>
            <person name="Shirouzu T."/>
            <person name="Yoshinaga Y."/>
            <person name="Martin F.M."/>
            <person name="Grigoriev I.V."/>
            <person name="Hibbett D.S."/>
        </authorList>
    </citation>
    <scope>NUCLEOTIDE SEQUENCE [LARGE SCALE GENOMIC DNA]</scope>
    <source>
        <strain evidence="1 2">HHB12029</strain>
    </source>
</reference>
<accession>A0A165D6U7</accession>
<proteinExistence type="predicted"/>
<evidence type="ECO:0000313" key="2">
    <source>
        <dbReference type="Proteomes" id="UP000077266"/>
    </source>
</evidence>
<name>A0A165D6U7_EXIGL</name>
<keyword evidence="2" id="KW-1185">Reference proteome</keyword>
<sequence length="149" mass="17192">MREAIGKGLKARSQAIRTAVVRYNDLAQALTPPAPTVDFSTLMEWTELQEFELLRHSRAGDVRGKAWAQPANRAMAIRYYKLKRAREELVRCKVEVRRLVTAMRDEEARFNDALQRLNASGTMLAYELREYAAQRIACNDVHRMRLAKL</sequence>
<dbReference type="EMBL" id="KV426249">
    <property type="protein sequence ID" value="KZV83901.1"/>
    <property type="molecule type" value="Genomic_DNA"/>
</dbReference>
<dbReference type="Proteomes" id="UP000077266">
    <property type="component" value="Unassembled WGS sequence"/>
</dbReference>
<protein>
    <submittedName>
        <fullName evidence="1">Uncharacterized protein</fullName>
    </submittedName>
</protein>
<evidence type="ECO:0000313" key="1">
    <source>
        <dbReference type="EMBL" id="KZV83901.1"/>
    </source>
</evidence>
<organism evidence="1 2">
    <name type="scientific">Exidia glandulosa HHB12029</name>
    <dbReference type="NCBI Taxonomy" id="1314781"/>
    <lineage>
        <taxon>Eukaryota</taxon>
        <taxon>Fungi</taxon>
        <taxon>Dikarya</taxon>
        <taxon>Basidiomycota</taxon>
        <taxon>Agaricomycotina</taxon>
        <taxon>Agaricomycetes</taxon>
        <taxon>Auriculariales</taxon>
        <taxon>Exidiaceae</taxon>
        <taxon>Exidia</taxon>
    </lineage>
</organism>
<dbReference type="InParanoid" id="A0A165D6U7"/>